<proteinExistence type="predicted"/>
<dbReference type="Proteomes" id="UP001469553">
    <property type="component" value="Unassembled WGS sequence"/>
</dbReference>
<sequence>MYRFVLSYNNTFTGTTSSRLKLGAAGTCCNFTIHQQRASVLLQHHLSLEAKSKNQPGPEDGLVWKALVTGLKPDQKHNINTNIDLNCKEVGEPAASSERG</sequence>
<accession>A0ABV0Z5X3</accession>
<comment type="caution">
    <text evidence="1">The sequence shown here is derived from an EMBL/GenBank/DDBJ whole genome shotgun (WGS) entry which is preliminary data.</text>
</comment>
<keyword evidence="2" id="KW-1185">Reference proteome</keyword>
<evidence type="ECO:0000313" key="2">
    <source>
        <dbReference type="Proteomes" id="UP001469553"/>
    </source>
</evidence>
<name>A0ABV0Z5X3_9TELE</name>
<reference evidence="1 2" key="1">
    <citation type="submission" date="2021-06" db="EMBL/GenBank/DDBJ databases">
        <authorList>
            <person name="Palmer J.M."/>
        </authorList>
    </citation>
    <scope>NUCLEOTIDE SEQUENCE [LARGE SCALE GENOMIC DNA]</scope>
    <source>
        <strain evidence="1 2">AS_MEX2019</strain>
        <tissue evidence="1">Muscle</tissue>
    </source>
</reference>
<evidence type="ECO:0000313" key="1">
    <source>
        <dbReference type="EMBL" id="MEQ2301613.1"/>
    </source>
</evidence>
<protein>
    <submittedName>
        <fullName evidence="1">Uncharacterized protein</fullName>
    </submittedName>
</protein>
<dbReference type="EMBL" id="JAHRIP010053711">
    <property type="protein sequence ID" value="MEQ2301613.1"/>
    <property type="molecule type" value="Genomic_DNA"/>
</dbReference>
<organism evidence="1 2">
    <name type="scientific">Ameca splendens</name>
    <dbReference type="NCBI Taxonomy" id="208324"/>
    <lineage>
        <taxon>Eukaryota</taxon>
        <taxon>Metazoa</taxon>
        <taxon>Chordata</taxon>
        <taxon>Craniata</taxon>
        <taxon>Vertebrata</taxon>
        <taxon>Euteleostomi</taxon>
        <taxon>Actinopterygii</taxon>
        <taxon>Neopterygii</taxon>
        <taxon>Teleostei</taxon>
        <taxon>Neoteleostei</taxon>
        <taxon>Acanthomorphata</taxon>
        <taxon>Ovalentaria</taxon>
        <taxon>Atherinomorphae</taxon>
        <taxon>Cyprinodontiformes</taxon>
        <taxon>Goodeidae</taxon>
        <taxon>Ameca</taxon>
    </lineage>
</organism>
<gene>
    <name evidence="1" type="ORF">AMECASPLE_037930</name>
</gene>